<comment type="caution">
    <text evidence="1">The sequence shown here is derived from an EMBL/GenBank/DDBJ whole genome shotgun (WGS) entry which is preliminary data.</text>
</comment>
<protein>
    <recommendedName>
        <fullName evidence="3">Secreted protein</fullName>
    </recommendedName>
</protein>
<dbReference type="Proteomes" id="UP000762676">
    <property type="component" value="Unassembled WGS sequence"/>
</dbReference>
<evidence type="ECO:0000313" key="2">
    <source>
        <dbReference type="Proteomes" id="UP000762676"/>
    </source>
</evidence>
<reference evidence="1 2" key="1">
    <citation type="journal article" date="2021" name="Elife">
        <title>Chloroplast acquisition without the gene transfer in kleptoplastic sea slugs, Plakobranchus ocellatus.</title>
        <authorList>
            <person name="Maeda T."/>
            <person name="Takahashi S."/>
            <person name="Yoshida T."/>
            <person name="Shimamura S."/>
            <person name="Takaki Y."/>
            <person name="Nagai Y."/>
            <person name="Toyoda A."/>
            <person name="Suzuki Y."/>
            <person name="Arimoto A."/>
            <person name="Ishii H."/>
            <person name="Satoh N."/>
            <person name="Nishiyama T."/>
            <person name="Hasebe M."/>
            <person name="Maruyama T."/>
            <person name="Minagawa J."/>
            <person name="Obokata J."/>
            <person name="Shigenobu S."/>
        </authorList>
    </citation>
    <scope>NUCLEOTIDE SEQUENCE [LARGE SCALE GENOMIC DNA]</scope>
</reference>
<sequence length="68" mass="7588">MAAALILGTLCRLREGGLAGKSRGRHGTRLGMWNNDGTSNTVQAEKLWYRWTVLNLNTAEESRCRPID</sequence>
<dbReference type="AlphaFoldDB" id="A0AAV4GGZ6"/>
<gene>
    <name evidence="1" type="ORF">ElyMa_005998900</name>
</gene>
<name>A0AAV4GGZ6_9GAST</name>
<evidence type="ECO:0000313" key="1">
    <source>
        <dbReference type="EMBL" id="GFR84376.1"/>
    </source>
</evidence>
<organism evidence="1 2">
    <name type="scientific">Elysia marginata</name>
    <dbReference type="NCBI Taxonomy" id="1093978"/>
    <lineage>
        <taxon>Eukaryota</taxon>
        <taxon>Metazoa</taxon>
        <taxon>Spiralia</taxon>
        <taxon>Lophotrochozoa</taxon>
        <taxon>Mollusca</taxon>
        <taxon>Gastropoda</taxon>
        <taxon>Heterobranchia</taxon>
        <taxon>Euthyneura</taxon>
        <taxon>Panpulmonata</taxon>
        <taxon>Sacoglossa</taxon>
        <taxon>Placobranchoidea</taxon>
        <taxon>Plakobranchidae</taxon>
        <taxon>Elysia</taxon>
    </lineage>
</organism>
<dbReference type="EMBL" id="BMAT01012050">
    <property type="protein sequence ID" value="GFR84376.1"/>
    <property type="molecule type" value="Genomic_DNA"/>
</dbReference>
<accession>A0AAV4GGZ6</accession>
<keyword evidence="2" id="KW-1185">Reference proteome</keyword>
<proteinExistence type="predicted"/>
<evidence type="ECO:0008006" key="3">
    <source>
        <dbReference type="Google" id="ProtNLM"/>
    </source>
</evidence>